<keyword evidence="5" id="KW-1185">Reference proteome</keyword>
<reference evidence="4 5" key="1">
    <citation type="submission" date="2017-11" db="EMBL/GenBank/DDBJ databases">
        <title>Biodiversity and function of Thalassospira species in the particle-attached aromatic-hydrocarbon-degrading consortia from the surface seawater of the China South Sea.</title>
        <authorList>
            <person name="Dong C."/>
            <person name="Liu R."/>
            <person name="Shao Z."/>
        </authorList>
    </citation>
    <scope>NUCLEOTIDE SEQUENCE [LARGE SCALE GENOMIC DNA]</scope>
    <source>
        <strain evidence="4 5">139Z-12</strain>
    </source>
</reference>
<dbReference type="Proteomes" id="UP000233365">
    <property type="component" value="Unassembled WGS sequence"/>
</dbReference>
<name>A0A8I1MBM0_9PROT</name>
<reference evidence="3" key="2">
    <citation type="submission" date="2020-12" db="EMBL/GenBank/DDBJ databases">
        <title>Oil enriched cultivation method for isolating marine PHA-producing bacteria.</title>
        <authorList>
            <person name="Zheng W."/>
            <person name="Yu S."/>
            <person name="Huang Y."/>
        </authorList>
    </citation>
    <scope>NUCLEOTIDE SEQUENCE</scope>
    <source>
        <strain evidence="3">SY-2-3</strain>
    </source>
</reference>
<sequence>MKKAELPDNEAARQKSLESMGILTSDADPELDRITRVAQRIFGSEIVAISLLDNDRQFFKSNINQPTSETPRDISFCGHAILGDKTFVVEDAEHDERFHDSPLVTGIPNVRAYAGVPLTNPDGFKIGALCVVDTQTRHFSEEDLQILEDLGHWAETAIALRYGARTPQQVLDDLDPAKHELLIDPMTRTWNDVGMKEFLHRELINARLKHDSLAIYRFEIDDHERLLQTYGKDTVNRIVQAIASVITSSLRDRDVVGRVDECGFACLMPGVRQEQTSFLGFKLCDTVREQCRFTDMEGEPVRITISVGATWADPDTKLHFKANRILEHAANAMDQAKADGFENVVYRALPAPDQPV</sequence>
<evidence type="ECO:0000256" key="1">
    <source>
        <dbReference type="SAM" id="MobiDB-lite"/>
    </source>
</evidence>
<dbReference type="SMART" id="SM00267">
    <property type="entry name" value="GGDEF"/>
    <property type="match status" value="1"/>
</dbReference>
<dbReference type="RefSeq" id="WP_101247221.1">
    <property type="nucleotide sequence ID" value="NZ_JAEKJW010000003.1"/>
</dbReference>
<organism evidence="3 6">
    <name type="scientific">Thalassospira povalilytica</name>
    <dbReference type="NCBI Taxonomy" id="732237"/>
    <lineage>
        <taxon>Bacteria</taxon>
        <taxon>Pseudomonadati</taxon>
        <taxon>Pseudomonadota</taxon>
        <taxon>Alphaproteobacteria</taxon>
        <taxon>Rhodospirillales</taxon>
        <taxon>Thalassospiraceae</taxon>
        <taxon>Thalassospira</taxon>
    </lineage>
</organism>
<proteinExistence type="predicted"/>
<gene>
    <name evidence="4" type="ORF">CU041_12750</name>
    <name evidence="3" type="ORF">JF547_18190</name>
</gene>
<dbReference type="SUPFAM" id="SSF55073">
    <property type="entry name" value="Nucleotide cyclase"/>
    <property type="match status" value="1"/>
</dbReference>
<evidence type="ECO:0000259" key="2">
    <source>
        <dbReference type="PROSITE" id="PS50887"/>
    </source>
</evidence>
<dbReference type="PANTHER" id="PTHR43102">
    <property type="entry name" value="SLR1143 PROTEIN"/>
    <property type="match status" value="1"/>
</dbReference>
<comment type="caution">
    <text evidence="3">The sequence shown here is derived from an EMBL/GenBank/DDBJ whole genome shotgun (WGS) entry which is preliminary data.</text>
</comment>
<accession>A0A8I1MBM0</accession>
<feature type="domain" description="GGDEF" evidence="2">
    <location>
        <begin position="211"/>
        <end position="349"/>
    </location>
</feature>
<dbReference type="Pfam" id="PF00990">
    <property type="entry name" value="GGDEF"/>
    <property type="match status" value="1"/>
</dbReference>
<dbReference type="InterPro" id="IPR000160">
    <property type="entry name" value="GGDEF_dom"/>
</dbReference>
<dbReference type="InterPro" id="IPR043128">
    <property type="entry name" value="Rev_trsase/Diguanyl_cyclase"/>
</dbReference>
<dbReference type="Pfam" id="PF01590">
    <property type="entry name" value="GAF"/>
    <property type="match status" value="1"/>
</dbReference>
<protein>
    <submittedName>
        <fullName evidence="3">Sensor domain-containing diguanylate cyclase</fullName>
    </submittedName>
</protein>
<dbReference type="SMART" id="SM00065">
    <property type="entry name" value="GAF"/>
    <property type="match status" value="1"/>
</dbReference>
<feature type="region of interest" description="Disordered" evidence="1">
    <location>
        <begin position="1"/>
        <end position="20"/>
    </location>
</feature>
<dbReference type="Gene3D" id="3.30.70.270">
    <property type="match status" value="1"/>
</dbReference>
<evidence type="ECO:0000313" key="4">
    <source>
        <dbReference type="EMBL" id="PKR49320.1"/>
    </source>
</evidence>
<dbReference type="InterPro" id="IPR029016">
    <property type="entry name" value="GAF-like_dom_sf"/>
</dbReference>
<dbReference type="SUPFAM" id="SSF55781">
    <property type="entry name" value="GAF domain-like"/>
    <property type="match status" value="1"/>
</dbReference>
<dbReference type="AlphaFoldDB" id="A0A8I1MBM0"/>
<feature type="compositionally biased region" description="Basic and acidic residues" evidence="1">
    <location>
        <begin position="1"/>
        <end position="16"/>
    </location>
</feature>
<dbReference type="Proteomes" id="UP000664405">
    <property type="component" value="Unassembled WGS sequence"/>
</dbReference>
<evidence type="ECO:0000313" key="6">
    <source>
        <dbReference type="Proteomes" id="UP000664405"/>
    </source>
</evidence>
<dbReference type="CDD" id="cd01949">
    <property type="entry name" value="GGDEF"/>
    <property type="match status" value="1"/>
</dbReference>
<dbReference type="PROSITE" id="PS50887">
    <property type="entry name" value="GGDEF"/>
    <property type="match status" value="1"/>
</dbReference>
<dbReference type="Gene3D" id="3.30.450.40">
    <property type="match status" value="1"/>
</dbReference>
<dbReference type="InterPro" id="IPR003018">
    <property type="entry name" value="GAF"/>
</dbReference>
<dbReference type="InterPro" id="IPR029787">
    <property type="entry name" value="Nucleotide_cyclase"/>
</dbReference>
<dbReference type="EMBL" id="PGTS01000004">
    <property type="protein sequence ID" value="PKR49320.1"/>
    <property type="molecule type" value="Genomic_DNA"/>
</dbReference>
<dbReference type="PANTHER" id="PTHR43102:SF2">
    <property type="entry name" value="GAF DOMAIN-CONTAINING PROTEIN"/>
    <property type="match status" value="1"/>
</dbReference>
<dbReference type="NCBIfam" id="TIGR00254">
    <property type="entry name" value="GGDEF"/>
    <property type="match status" value="1"/>
</dbReference>
<dbReference type="EMBL" id="JAEKJW010000003">
    <property type="protein sequence ID" value="MBN8198405.1"/>
    <property type="molecule type" value="Genomic_DNA"/>
</dbReference>
<evidence type="ECO:0000313" key="3">
    <source>
        <dbReference type="EMBL" id="MBN8198405.1"/>
    </source>
</evidence>
<evidence type="ECO:0000313" key="5">
    <source>
        <dbReference type="Proteomes" id="UP000233365"/>
    </source>
</evidence>